<feature type="region of interest" description="Disordered" evidence="1">
    <location>
        <begin position="589"/>
        <end position="641"/>
    </location>
</feature>
<reference evidence="2 3" key="1">
    <citation type="submission" date="2016-05" db="EMBL/GenBank/DDBJ databases">
        <title>A degradative enzymes factory behind the ericoid mycorrhizal symbiosis.</title>
        <authorList>
            <consortium name="DOE Joint Genome Institute"/>
            <person name="Martino E."/>
            <person name="Morin E."/>
            <person name="Grelet G."/>
            <person name="Kuo A."/>
            <person name="Kohler A."/>
            <person name="Daghino S."/>
            <person name="Barry K."/>
            <person name="Choi C."/>
            <person name="Cichocki N."/>
            <person name="Clum A."/>
            <person name="Copeland A."/>
            <person name="Hainaut M."/>
            <person name="Haridas S."/>
            <person name="Labutti K."/>
            <person name="Lindquist E."/>
            <person name="Lipzen A."/>
            <person name="Khouja H.-R."/>
            <person name="Murat C."/>
            <person name="Ohm R."/>
            <person name="Olson A."/>
            <person name="Spatafora J."/>
            <person name="Veneault-Fourrey C."/>
            <person name="Henrissat B."/>
            <person name="Grigoriev I."/>
            <person name="Martin F."/>
            <person name="Perotto S."/>
        </authorList>
    </citation>
    <scope>NUCLEOTIDE SEQUENCE [LARGE SCALE GENOMIC DNA]</scope>
    <source>
        <strain evidence="2 3">UAMH 7357</strain>
    </source>
</reference>
<dbReference type="AlphaFoldDB" id="A0A2J6QL09"/>
<accession>A0A2J6QL09</accession>
<feature type="compositionally biased region" description="Basic residues" evidence="1">
    <location>
        <begin position="624"/>
        <end position="633"/>
    </location>
</feature>
<organism evidence="2 3">
    <name type="scientific">Hyaloscypha hepaticicola</name>
    <dbReference type="NCBI Taxonomy" id="2082293"/>
    <lineage>
        <taxon>Eukaryota</taxon>
        <taxon>Fungi</taxon>
        <taxon>Dikarya</taxon>
        <taxon>Ascomycota</taxon>
        <taxon>Pezizomycotina</taxon>
        <taxon>Leotiomycetes</taxon>
        <taxon>Helotiales</taxon>
        <taxon>Hyaloscyphaceae</taxon>
        <taxon>Hyaloscypha</taxon>
    </lineage>
</organism>
<feature type="compositionally biased region" description="Basic and acidic residues" evidence="1">
    <location>
        <begin position="285"/>
        <end position="297"/>
    </location>
</feature>
<gene>
    <name evidence="2" type="ORF">NA56DRAFT_654697</name>
</gene>
<dbReference type="OrthoDB" id="5431013at2759"/>
<name>A0A2J6QL09_9HELO</name>
<evidence type="ECO:0000313" key="2">
    <source>
        <dbReference type="EMBL" id="PMD26944.1"/>
    </source>
</evidence>
<feature type="region of interest" description="Disordered" evidence="1">
    <location>
        <begin position="495"/>
        <end position="551"/>
    </location>
</feature>
<protein>
    <recommendedName>
        <fullName evidence="4">Fungal N-terminal domain-containing protein</fullName>
    </recommendedName>
</protein>
<proteinExistence type="predicted"/>
<evidence type="ECO:0008006" key="4">
    <source>
        <dbReference type="Google" id="ProtNLM"/>
    </source>
</evidence>
<feature type="compositionally biased region" description="Basic and acidic residues" evidence="1">
    <location>
        <begin position="601"/>
        <end position="610"/>
    </location>
</feature>
<dbReference type="Proteomes" id="UP000235672">
    <property type="component" value="Unassembled WGS sequence"/>
</dbReference>
<keyword evidence="3" id="KW-1185">Reference proteome</keyword>
<evidence type="ECO:0000313" key="3">
    <source>
        <dbReference type="Proteomes" id="UP000235672"/>
    </source>
</evidence>
<feature type="compositionally biased region" description="Basic and acidic residues" evidence="1">
    <location>
        <begin position="495"/>
        <end position="517"/>
    </location>
</feature>
<sequence length="641" mass="71897">MSGVETTIGFGASVLGIASAGISVATTLVRFSVSYSGSVEKIEDLSSRVSLTATILTTVGNTIETHKIYFKEDNFKGVWGQVIDRCQKDYGNLGQALNKARGEVKDLASDRERKVRKMTPWRKLVWALGGEERMKDLQSSLEESKTQVLMMQSAASLIVLQILGRRRILTEDETNDLAELKQKMGLLYAYLQEAKLLADRPVTLSKRKAQRRLSSSELEGQVGKNVEDKVVVLEEDAGEESTHEKRPVEPELEVVDRNLEETNEAERVEDIARRGRSWPPSPPPLDHEKFEKEKNTPHDPSAIVEPFYEAWAIIDFKHSVRIKTFQLLGLKLKIKEHNLTGLDSYVGIAATQSELKDLIAQLRRRTLYSNPPSTLQQITAVSSRCARTATGIISIRNDATKYSYPPRTWAIAVLAPWSTLPSFTSAFKTITKSQDPGYLLILLSPGGGAGQLTIPTPDLNPFIGERKSKLGREMMRATQEDYELERPHLIIESRRSHYKERDARRNRGEKEESLDKLVRKKIHDVSPSSSTSSQLPSDSWTQTRQSASKTNRNVDEIEIINLSQKAEEIAVNDFLATFSSLYDDVPEEERTKVLDSTPVREQADESHSESESDSESEDYEGGHARRARSKGRTRGTPLADD</sequence>
<feature type="compositionally biased region" description="Polar residues" evidence="1">
    <location>
        <begin position="540"/>
        <end position="551"/>
    </location>
</feature>
<feature type="compositionally biased region" description="Basic and acidic residues" evidence="1">
    <location>
        <begin position="263"/>
        <end position="273"/>
    </location>
</feature>
<evidence type="ECO:0000256" key="1">
    <source>
        <dbReference type="SAM" id="MobiDB-lite"/>
    </source>
</evidence>
<feature type="region of interest" description="Disordered" evidence="1">
    <location>
        <begin position="263"/>
        <end position="298"/>
    </location>
</feature>
<feature type="compositionally biased region" description="Low complexity" evidence="1">
    <location>
        <begin position="526"/>
        <end position="539"/>
    </location>
</feature>
<dbReference type="EMBL" id="KZ613467">
    <property type="protein sequence ID" value="PMD26944.1"/>
    <property type="molecule type" value="Genomic_DNA"/>
</dbReference>